<evidence type="ECO:0000256" key="2">
    <source>
        <dbReference type="ARBA" id="ARBA00022741"/>
    </source>
</evidence>
<evidence type="ECO:0000313" key="6">
    <source>
        <dbReference type="Proteomes" id="UP000468591"/>
    </source>
</evidence>
<dbReference type="Gene3D" id="3.40.50.300">
    <property type="entry name" value="P-loop containing nucleotide triphosphate hydrolases"/>
    <property type="match status" value="1"/>
</dbReference>
<dbReference type="InterPro" id="IPR003593">
    <property type="entry name" value="AAA+_ATPase"/>
</dbReference>
<evidence type="ECO:0000259" key="4">
    <source>
        <dbReference type="PROSITE" id="PS50893"/>
    </source>
</evidence>
<dbReference type="GO" id="GO:0015188">
    <property type="term" value="F:L-isoleucine transmembrane transporter activity"/>
    <property type="evidence" value="ECO:0007669"/>
    <property type="project" value="TreeGrafter"/>
</dbReference>
<sequence>MNALEIRNLVKRFGGLTATNDLSFDLAQGESLGLIGPNGAGKTTVFSQIMGELRQTSGTITFMGQEISSLSTPDRIARGISRTYQVPRPFTDLSVRENIRVGLMPDSLRAMIFGTVDHQREADIAQSVGFTLSDLDRPASELAMGDLRKLEFARTLATGATVLLLDEVFAGLTSGEIAMIADLIQDLRQRGFTFLMVSHDLPAMEPLIDRAIAIERGTLLADGSFKDVLANAEVRASYLGDT</sequence>
<dbReference type="GO" id="GO:0042941">
    <property type="term" value="P:D-alanine transmembrane transport"/>
    <property type="evidence" value="ECO:0007669"/>
    <property type="project" value="TreeGrafter"/>
</dbReference>
<dbReference type="EMBL" id="JAABNT010000017">
    <property type="protein sequence ID" value="NEK24510.1"/>
    <property type="molecule type" value="Genomic_DNA"/>
</dbReference>
<dbReference type="GO" id="GO:0005886">
    <property type="term" value="C:plasma membrane"/>
    <property type="evidence" value="ECO:0007669"/>
    <property type="project" value="TreeGrafter"/>
</dbReference>
<keyword evidence="3 5" id="KW-0067">ATP-binding</keyword>
<gene>
    <name evidence="5" type="ORF">GV827_19195</name>
</gene>
<dbReference type="GO" id="GO:0015192">
    <property type="term" value="F:L-phenylalanine transmembrane transporter activity"/>
    <property type="evidence" value="ECO:0007669"/>
    <property type="project" value="TreeGrafter"/>
</dbReference>
<dbReference type="InterPro" id="IPR003439">
    <property type="entry name" value="ABC_transporter-like_ATP-bd"/>
</dbReference>
<keyword evidence="1" id="KW-0813">Transport</keyword>
<dbReference type="GO" id="GO:0005304">
    <property type="term" value="F:L-valine transmembrane transporter activity"/>
    <property type="evidence" value="ECO:0007669"/>
    <property type="project" value="TreeGrafter"/>
</dbReference>
<dbReference type="GO" id="GO:1903805">
    <property type="term" value="P:L-valine import across plasma membrane"/>
    <property type="evidence" value="ECO:0007669"/>
    <property type="project" value="TreeGrafter"/>
</dbReference>
<dbReference type="InterPro" id="IPR051120">
    <property type="entry name" value="ABC_AA/LPS_Transport"/>
</dbReference>
<dbReference type="Proteomes" id="UP000468591">
    <property type="component" value="Unassembled WGS sequence"/>
</dbReference>
<evidence type="ECO:0000313" key="5">
    <source>
        <dbReference type="EMBL" id="NEK24510.1"/>
    </source>
</evidence>
<reference evidence="5 6" key="1">
    <citation type="submission" date="2020-01" db="EMBL/GenBank/DDBJ databases">
        <title>Sulfitobacter sediminilitoris sp. nov., isolated from a tidal flat.</title>
        <authorList>
            <person name="Park S."/>
            <person name="Yoon J.-H."/>
        </authorList>
    </citation>
    <scope>NUCLEOTIDE SEQUENCE [LARGE SCALE GENOMIC DNA]</scope>
    <source>
        <strain evidence="5 6">JBTF-M27</strain>
    </source>
</reference>
<feature type="domain" description="ABC transporter" evidence="4">
    <location>
        <begin position="4"/>
        <end position="241"/>
    </location>
</feature>
<keyword evidence="2" id="KW-0547">Nucleotide-binding</keyword>
<organism evidence="5 6">
    <name type="scientific">Sulfitobacter sediminilitoris</name>
    <dbReference type="NCBI Taxonomy" id="2698830"/>
    <lineage>
        <taxon>Bacteria</taxon>
        <taxon>Pseudomonadati</taxon>
        <taxon>Pseudomonadota</taxon>
        <taxon>Alphaproteobacteria</taxon>
        <taxon>Rhodobacterales</taxon>
        <taxon>Roseobacteraceae</taxon>
        <taxon>Sulfitobacter</taxon>
    </lineage>
</organism>
<dbReference type="GO" id="GO:1903806">
    <property type="term" value="P:L-isoleucine import across plasma membrane"/>
    <property type="evidence" value="ECO:0007669"/>
    <property type="project" value="TreeGrafter"/>
</dbReference>
<keyword evidence="6" id="KW-1185">Reference proteome</keyword>
<dbReference type="PANTHER" id="PTHR45772">
    <property type="entry name" value="CONSERVED COMPONENT OF ABC TRANSPORTER FOR NATURAL AMINO ACIDS-RELATED"/>
    <property type="match status" value="1"/>
</dbReference>
<dbReference type="PROSITE" id="PS50893">
    <property type="entry name" value="ABC_TRANSPORTER_2"/>
    <property type="match status" value="1"/>
</dbReference>
<dbReference type="PANTHER" id="PTHR45772:SF7">
    <property type="entry name" value="AMINO ACID ABC TRANSPORTER ATP-BINDING PROTEIN"/>
    <property type="match status" value="1"/>
</dbReference>
<evidence type="ECO:0000256" key="1">
    <source>
        <dbReference type="ARBA" id="ARBA00022448"/>
    </source>
</evidence>
<dbReference type="Pfam" id="PF00005">
    <property type="entry name" value="ABC_tran"/>
    <property type="match status" value="1"/>
</dbReference>
<protein>
    <submittedName>
        <fullName evidence="5">ATP-binding cassette domain-containing protein</fullName>
    </submittedName>
</protein>
<dbReference type="SMART" id="SM00382">
    <property type="entry name" value="AAA"/>
    <property type="match status" value="1"/>
</dbReference>
<dbReference type="GO" id="GO:0005524">
    <property type="term" value="F:ATP binding"/>
    <property type="evidence" value="ECO:0007669"/>
    <property type="project" value="UniProtKB-KW"/>
</dbReference>
<evidence type="ECO:0000256" key="3">
    <source>
        <dbReference type="ARBA" id="ARBA00022840"/>
    </source>
</evidence>
<comment type="caution">
    <text evidence="5">The sequence shown here is derived from an EMBL/GenBank/DDBJ whole genome shotgun (WGS) entry which is preliminary data.</text>
</comment>
<name>A0A6P0CGL1_9RHOB</name>
<proteinExistence type="predicted"/>
<accession>A0A6P0CGL1</accession>
<dbReference type="GO" id="GO:0015808">
    <property type="term" value="P:L-alanine transport"/>
    <property type="evidence" value="ECO:0007669"/>
    <property type="project" value="TreeGrafter"/>
</dbReference>
<dbReference type="RefSeq" id="WP_164355437.1">
    <property type="nucleotide sequence ID" value="NZ_JAABNT010000017.1"/>
</dbReference>
<dbReference type="AlphaFoldDB" id="A0A6P0CGL1"/>
<dbReference type="GO" id="GO:0016887">
    <property type="term" value="F:ATP hydrolysis activity"/>
    <property type="evidence" value="ECO:0007669"/>
    <property type="project" value="InterPro"/>
</dbReference>
<dbReference type="SUPFAM" id="SSF52540">
    <property type="entry name" value="P-loop containing nucleoside triphosphate hydrolases"/>
    <property type="match status" value="1"/>
</dbReference>
<dbReference type="InterPro" id="IPR027417">
    <property type="entry name" value="P-loop_NTPase"/>
</dbReference>